<keyword evidence="2 4" id="KW-0863">Zinc-finger</keyword>
<dbReference type="AlphaFoldDB" id="A0A482VC88"/>
<feature type="domain" description="RanBP2-type" evidence="5">
    <location>
        <begin position="4"/>
        <end position="33"/>
    </location>
</feature>
<name>A0A482VC88_ASBVE</name>
<organism evidence="6 7">
    <name type="scientific">Asbolus verrucosus</name>
    <name type="common">Desert ironclad beetle</name>
    <dbReference type="NCBI Taxonomy" id="1661398"/>
    <lineage>
        <taxon>Eukaryota</taxon>
        <taxon>Metazoa</taxon>
        <taxon>Ecdysozoa</taxon>
        <taxon>Arthropoda</taxon>
        <taxon>Hexapoda</taxon>
        <taxon>Insecta</taxon>
        <taxon>Pterygota</taxon>
        <taxon>Neoptera</taxon>
        <taxon>Endopterygota</taxon>
        <taxon>Coleoptera</taxon>
        <taxon>Polyphaga</taxon>
        <taxon>Cucujiformia</taxon>
        <taxon>Tenebrionidae</taxon>
        <taxon>Pimeliinae</taxon>
        <taxon>Asbolus</taxon>
    </lineage>
</organism>
<accession>A0A482VC88</accession>
<keyword evidence="3" id="KW-0862">Zinc</keyword>
<dbReference type="EMBL" id="QDEB01114835">
    <property type="protein sequence ID" value="RZB40913.1"/>
    <property type="molecule type" value="Genomic_DNA"/>
</dbReference>
<dbReference type="PROSITE" id="PS50199">
    <property type="entry name" value="ZF_RANBP2_2"/>
    <property type="match status" value="2"/>
</dbReference>
<evidence type="ECO:0000256" key="1">
    <source>
        <dbReference type="ARBA" id="ARBA00022723"/>
    </source>
</evidence>
<dbReference type="Pfam" id="PF00641">
    <property type="entry name" value="Zn_ribbon_RanBP"/>
    <property type="match status" value="2"/>
</dbReference>
<dbReference type="PROSITE" id="PS01358">
    <property type="entry name" value="ZF_RANBP2_1"/>
    <property type="match status" value="2"/>
</dbReference>
<feature type="domain" description="RanBP2-type" evidence="5">
    <location>
        <begin position="59"/>
        <end position="89"/>
    </location>
</feature>
<keyword evidence="1" id="KW-0479">Metal-binding</keyword>
<evidence type="ECO:0000256" key="2">
    <source>
        <dbReference type="ARBA" id="ARBA00022771"/>
    </source>
</evidence>
<keyword evidence="7" id="KW-1185">Reference proteome</keyword>
<reference evidence="6 7" key="1">
    <citation type="submission" date="2017-03" db="EMBL/GenBank/DDBJ databases">
        <title>Genome of the blue death feigning beetle - Asbolus verrucosus.</title>
        <authorList>
            <person name="Rider S.D."/>
        </authorList>
    </citation>
    <scope>NUCLEOTIDE SEQUENCE [LARGE SCALE GENOMIC DNA]</scope>
    <source>
        <strain evidence="6">Butters</strain>
        <tissue evidence="6">Head and leg muscle</tissue>
    </source>
</reference>
<gene>
    <name evidence="6" type="ORF">BDFB_003862</name>
</gene>
<protein>
    <recommendedName>
        <fullName evidence="5">RanBP2-type domain-containing protein</fullName>
    </recommendedName>
</protein>
<dbReference type="InterPro" id="IPR036443">
    <property type="entry name" value="Znf_RanBP2_sf"/>
</dbReference>
<dbReference type="SMART" id="SM00547">
    <property type="entry name" value="ZnF_RBZ"/>
    <property type="match status" value="2"/>
</dbReference>
<dbReference type="STRING" id="1661398.A0A482VC88"/>
<evidence type="ECO:0000256" key="4">
    <source>
        <dbReference type="PROSITE-ProRule" id="PRU00322"/>
    </source>
</evidence>
<dbReference type="SUPFAM" id="SSF90209">
    <property type="entry name" value="Ran binding protein zinc finger-like"/>
    <property type="match status" value="2"/>
</dbReference>
<dbReference type="OrthoDB" id="7399773at2759"/>
<evidence type="ECO:0000313" key="7">
    <source>
        <dbReference type="Proteomes" id="UP000292052"/>
    </source>
</evidence>
<evidence type="ECO:0000313" key="6">
    <source>
        <dbReference type="EMBL" id="RZB40913.1"/>
    </source>
</evidence>
<sequence>MSESDAKWSCEYCTYENYPSSIKCTMCRGPKPFVSEDIYRLHGSDDKLISNAAGPCDNKTKRKWTCESCTFSNPSREQICQQCGAPQSVSANNLHEHIQPLKISSQHSDLAQSLSRSRNNSPPTIANLENSRRTQGKWICVVSIFLHCLYYNV</sequence>
<dbReference type="Gene3D" id="2.30.30.380">
    <property type="entry name" value="Zn-finger domain of Sec23/24"/>
    <property type="match status" value="1"/>
</dbReference>
<comment type="caution">
    <text evidence="6">The sequence shown here is derived from an EMBL/GenBank/DDBJ whole genome shotgun (WGS) entry which is preliminary data.</text>
</comment>
<dbReference type="FunFam" id="4.10.1060.10:FF:000006">
    <property type="entry name" value="ubiquitin thioesterase ZRANB1 isoform X1"/>
    <property type="match status" value="1"/>
</dbReference>
<evidence type="ECO:0000259" key="5">
    <source>
        <dbReference type="PROSITE" id="PS50199"/>
    </source>
</evidence>
<dbReference type="Proteomes" id="UP000292052">
    <property type="component" value="Unassembled WGS sequence"/>
</dbReference>
<dbReference type="Gene3D" id="4.10.1060.10">
    <property type="entry name" value="Zinc finger, RanBP2-type"/>
    <property type="match status" value="1"/>
</dbReference>
<proteinExistence type="predicted"/>
<dbReference type="GO" id="GO:0008270">
    <property type="term" value="F:zinc ion binding"/>
    <property type="evidence" value="ECO:0007669"/>
    <property type="project" value="UniProtKB-KW"/>
</dbReference>
<dbReference type="InterPro" id="IPR001876">
    <property type="entry name" value="Znf_RanBP2"/>
</dbReference>
<evidence type="ECO:0000256" key="3">
    <source>
        <dbReference type="ARBA" id="ARBA00022833"/>
    </source>
</evidence>